<keyword evidence="3" id="KW-0804">Transcription</keyword>
<accession>A0A4P6JV73</accession>
<gene>
    <name evidence="5" type="ORF">EPA93_27715</name>
</gene>
<dbReference type="InterPro" id="IPR023187">
    <property type="entry name" value="Tscrpt_reg_MarR-type_CS"/>
</dbReference>
<name>A0A4P6JV73_KTERU</name>
<dbReference type="InterPro" id="IPR000835">
    <property type="entry name" value="HTH_MarR-typ"/>
</dbReference>
<proteinExistence type="predicted"/>
<dbReference type="GO" id="GO:0006950">
    <property type="term" value="P:response to stress"/>
    <property type="evidence" value="ECO:0007669"/>
    <property type="project" value="TreeGrafter"/>
</dbReference>
<dbReference type="KEGG" id="kbs:EPA93_27715"/>
<organism evidence="5 6">
    <name type="scientific">Ktedonosporobacter rubrisoli</name>
    <dbReference type="NCBI Taxonomy" id="2509675"/>
    <lineage>
        <taxon>Bacteria</taxon>
        <taxon>Bacillati</taxon>
        <taxon>Chloroflexota</taxon>
        <taxon>Ktedonobacteria</taxon>
        <taxon>Ktedonobacterales</taxon>
        <taxon>Ktedonosporobacteraceae</taxon>
        <taxon>Ktedonosporobacter</taxon>
    </lineage>
</organism>
<dbReference type="GO" id="GO:0003700">
    <property type="term" value="F:DNA-binding transcription factor activity"/>
    <property type="evidence" value="ECO:0007669"/>
    <property type="project" value="InterPro"/>
</dbReference>
<dbReference type="EMBL" id="CP035758">
    <property type="protein sequence ID" value="QBD79559.1"/>
    <property type="molecule type" value="Genomic_DNA"/>
</dbReference>
<dbReference type="PANTHER" id="PTHR33164:SF43">
    <property type="entry name" value="HTH-TYPE TRANSCRIPTIONAL REPRESSOR YETL"/>
    <property type="match status" value="1"/>
</dbReference>
<protein>
    <submittedName>
        <fullName evidence="5">MarR family transcriptional regulator</fullName>
    </submittedName>
</protein>
<keyword evidence="1" id="KW-0805">Transcription regulation</keyword>
<reference evidence="5 6" key="1">
    <citation type="submission" date="2019-01" db="EMBL/GenBank/DDBJ databases">
        <title>Ktedonosporobacter rubrisoli SCAWS-G2.</title>
        <authorList>
            <person name="Huang Y."/>
            <person name="Yan B."/>
        </authorList>
    </citation>
    <scope>NUCLEOTIDE SEQUENCE [LARGE SCALE GENOMIC DNA]</scope>
    <source>
        <strain evidence="5 6">SCAWS-G2</strain>
    </source>
</reference>
<dbReference type="InterPro" id="IPR036388">
    <property type="entry name" value="WH-like_DNA-bd_sf"/>
</dbReference>
<sequence>MGMEKVEPMIGALLRYGWQRVMKTILSELPQEGFTDLQQAHVIVFLYPGPEGLSPGALAERHGMSKQAMNQLLHSLEQLGYLTRGVDPHNRRARIIQLTERGERVVAVARRKLVLLEQEWAAQLGEERFAALKQMLQELRRLPERL</sequence>
<evidence type="ECO:0000256" key="1">
    <source>
        <dbReference type="ARBA" id="ARBA00023015"/>
    </source>
</evidence>
<dbReference type="SUPFAM" id="SSF46785">
    <property type="entry name" value="Winged helix' DNA-binding domain"/>
    <property type="match status" value="1"/>
</dbReference>
<dbReference type="PRINTS" id="PR00598">
    <property type="entry name" value="HTHMARR"/>
</dbReference>
<dbReference type="SMART" id="SM00347">
    <property type="entry name" value="HTH_MARR"/>
    <property type="match status" value="1"/>
</dbReference>
<dbReference type="GO" id="GO:0003677">
    <property type="term" value="F:DNA binding"/>
    <property type="evidence" value="ECO:0007669"/>
    <property type="project" value="UniProtKB-KW"/>
</dbReference>
<dbReference type="Pfam" id="PF12802">
    <property type="entry name" value="MarR_2"/>
    <property type="match status" value="1"/>
</dbReference>
<evidence type="ECO:0000259" key="4">
    <source>
        <dbReference type="PROSITE" id="PS50995"/>
    </source>
</evidence>
<dbReference type="PROSITE" id="PS50995">
    <property type="entry name" value="HTH_MARR_2"/>
    <property type="match status" value="1"/>
</dbReference>
<feature type="domain" description="HTH marR-type" evidence="4">
    <location>
        <begin position="1"/>
        <end position="141"/>
    </location>
</feature>
<dbReference type="PANTHER" id="PTHR33164">
    <property type="entry name" value="TRANSCRIPTIONAL REGULATOR, MARR FAMILY"/>
    <property type="match status" value="1"/>
</dbReference>
<keyword evidence="6" id="KW-1185">Reference proteome</keyword>
<evidence type="ECO:0000313" key="5">
    <source>
        <dbReference type="EMBL" id="QBD79559.1"/>
    </source>
</evidence>
<dbReference type="PROSITE" id="PS01117">
    <property type="entry name" value="HTH_MARR_1"/>
    <property type="match status" value="1"/>
</dbReference>
<evidence type="ECO:0000256" key="2">
    <source>
        <dbReference type="ARBA" id="ARBA00023125"/>
    </source>
</evidence>
<dbReference type="Proteomes" id="UP000290365">
    <property type="component" value="Chromosome"/>
</dbReference>
<dbReference type="OrthoDB" id="122135at2"/>
<keyword evidence="2" id="KW-0238">DNA-binding</keyword>
<evidence type="ECO:0000256" key="3">
    <source>
        <dbReference type="ARBA" id="ARBA00023163"/>
    </source>
</evidence>
<dbReference type="Gene3D" id="1.10.10.10">
    <property type="entry name" value="Winged helix-like DNA-binding domain superfamily/Winged helix DNA-binding domain"/>
    <property type="match status" value="1"/>
</dbReference>
<dbReference type="InterPro" id="IPR039422">
    <property type="entry name" value="MarR/SlyA-like"/>
</dbReference>
<dbReference type="AlphaFoldDB" id="A0A4P6JV73"/>
<dbReference type="InterPro" id="IPR036390">
    <property type="entry name" value="WH_DNA-bd_sf"/>
</dbReference>
<evidence type="ECO:0000313" key="6">
    <source>
        <dbReference type="Proteomes" id="UP000290365"/>
    </source>
</evidence>